<dbReference type="Pfam" id="PF08291">
    <property type="entry name" value="Peptidase_M15_3"/>
    <property type="match status" value="1"/>
</dbReference>
<dbReference type="SUPFAM" id="SSF55166">
    <property type="entry name" value="Hedgehog/DD-peptidase"/>
    <property type="match status" value="1"/>
</dbReference>
<dbReference type="Proteomes" id="UP000032305">
    <property type="component" value="Unassembled WGS sequence"/>
</dbReference>
<sequence length="77" mass="8149">MTSGRRTVEGNRLVGGVPNSSHLSGDGVDYAGTNMAALRAYYGPGARMLNEGDHIHVTLPGYGRVPYFGRRGTVGAR</sequence>
<dbReference type="EMBL" id="BBPI01000068">
    <property type="protein sequence ID" value="GAM01740.1"/>
    <property type="molecule type" value="Genomic_DNA"/>
</dbReference>
<proteinExistence type="predicted"/>
<evidence type="ECO:0000313" key="4">
    <source>
        <dbReference type="Proteomes" id="UP000032305"/>
    </source>
</evidence>
<feature type="region of interest" description="Disordered" evidence="1">
    <location>
        <begin position="1"/>
        <end position="26"/>
    </location>
</feature>
<name>A0A0A1W8G8_9SPHN</name>
<accession>A0A0A1W8G8</accession>
<evidence type="ECO:0000259" key="2">
    <source>
        <dbReference type="Pfam" id="PF08291"/>
    </source>
</evidence>
<dbReference type="InterPro" id="IPR009045">
    <property type="entry name" value="Zn_M74/Hedgehog-like"/>
</dbReference>
<gene>
    <name evidence="3" type="ORF">SP5_068_01080</name>
</gene>
<evidence type="ECO:0000256" key="1">
    <source>
        <dbReference type="SAM" id="MobiDB-lite"/>
    </source>
</evidence>
<evidence type="ECO:0000313" key="3">
    <source>
        <dbReference type="EMBL" id="GAM01740.1"/>
    </source>
</evidence>
<feature type="domain" description="Peptidase M15A C-terminal" evidence="2">
    <location>
        <begin position="2"/>
        <end position="57"/>
    </location>
</feature>
<organism evidence="3 4">
    <name type="scientific">Sphingomonas parapaucimobilis NBRC 15100</name>
    <dbReference type="NCBI Taxonomy" id="1219049"/>
    <lineage>
        <taxon>Bacteria</taxon>
        <taxon>Pseudomonadati</taxon>
        <taxon>Pseudomonadota</taxon>
        <taxon>Alphaproteobacteria</taxon>
        <taxon>Sphingomonadales</taxon>
        <taxon>Sphingomonadaceae</taxon>
        <taxon>Sphingomonas</taxon>
    </lineage>
</organism>
<keyword evidence="4" id="KW-1185">Reference proteome</keyword>
<protein>
    <recommendedName>
        <fullName evidence="2">Peptidase M15A C-terminal domain-containing protein</fullName>
    </recommendedName>
</protein>
<reference evidence="3 4" key="1">
    <citation type="submission" date="2014-11" db="EMBL/GenBank/DDBJ databases">
        <title>Whole genome shotgun sequence of Sphingomonas parapaucimobilis NBRC 15100.</title>
        <authorList>
            <person name="Katano-Makiyama Y."/>
            <person name="Hosoyama A."/>
            <person name="Hashimoto M."/>
            <person name="Hosoyama Y."/>
            <person name="Noguchi M."/>
            <person name="Numata M."/>
            <person name="Tsuchikane K."/>
            <person name="Hirakata S."/>
            <person name="Uohara A."/>
            <person name="Shimodaira J."/>
            <person name="Ohji S."/>
            <person name="Ichikawa N."/>
            <person name="Kimura A."/>
            <person name="Yamazoe A."/>
            <person name="Fujita N."/>
        </authorList>
    </citation>
    <scope>NUCLEOTIDE SEQUENCE [LARGE SCALE GENOMIC DNA]</scope>
    <source>
        <strain evidence="3 4">NBRC 15100</strain>
    </source>
</reference>
<dbReference type="InterPro" id="IPR013230">
    <property type="entry name" value="Peptidase_M15A_C"/>
</dbReference>
<comment type="caution">
    <text evidence="3">The sequence shown here is derived from an EMBL/GenBank/DDBJ whole genome shotgun (WGS) entry which is preliminary data.</text>
</comment>
<dbReference type="AlphaFoldDB" id="A0A0A1W8G8"/>
<dbReference type="Gene3D" id="3.30.1380.10">
    <property type="match status" value="1"/>
</dbReference>